<dbReference type="Proteomes" id="UP001595907">
    <property type="component" value="Unassembled WGS sequence"/>
</dbReference>
<dbReference type="InterPro" id="IPR050300">
    <property type="entry name" value="GDXG_lipolytic_enzyme"/>
</dbReference>
<dbReference type="RefSeq" id="WP_379707418.1">
    <property type="nucleotide sequence ID" value="NZ_JBHSCZ010000001.1"/>
</dbReference>
<evidence type="ECO:0000256" key="2">
    <source>
        <dbReference type="SAM" id="SignalP"/>
    </source>
</evidence>
<dbReference type="EMBL" id="JBHSCZ010000001">
    <property type="protein sequence ID" value="MFC4262056.1"/>
    <property type="molecule type" value="Genomic_DNA"/>
</dbReference>
<keyword evidence="1 4" id="KW-0378">Hydrolase</keyword>
<name>A0ABV8QP40_9BACT</name>
<dbReference type="PANTHER" id="PTHR48081">
    <property type="entry name" value="AB HYDROLASE SUPERFAMILY PROTEIN C4A8.06C"/>
    <property type="match status" value="1"/>
</dbReference>
<keyword evidence="2" id="KW-0732">Signal</keyword>
<dbReference type="Gene3D" id="3.40.50.1820">
    <property type="entry name" value="alpha/beta hydrolase"/>
    <property type="match status" value="1"/>
</dbReference>
<comment type="caution">
    <text evidence="4">The sequence shown here is derived from an EMBL/GenBank/DDBJ whole genome shotgun (WGS) entry which is preliminary data.</text>
</comment>
<feature type="domain" description="BD-FAE-like" evidence="3">
    <location>
        <begin position="55"/>
        <end position="258"/>
    </location>
</feature>
<gene>
    <name evidence="4" type="ORF">ACFOWM_04140</name>
</gene>
<dbReference type="InterPro" id="IPR029058">
    <property type="entry name" value="AB_hydrolase_fold"/>
</dbReference>
<proteinExistence type="predicted"/>
<keyword evidence="5" id="KW-1185">Reference proteome</keyword>
<reference evidence="5" key="1">
    <citation type="journal article" date="2019" name="Int. J. Syst. Evol. Microbiol.">
        <title>The Global Catalogue of Microorganisms (GCM) 10K type strain sequencing project: providing services to taxonomists for standard genome sequencing and annotation.</title>
        <authorList>
            <consortium name="The Broad Institute Genomics Platform"/>
            <consortium name="The Broad Institute Genome Sequencing Center for Infectious Disease"/>
            <person name="Wu L."/>
            <person name="Ma J."/>
        </authorList>
    </citation>
    <scope>NUCLEOTIDE SEQUENCE [LARGE SCALE GENOMIC DNA]</scope>
    <source>
        <strain evidence="5">CECT 8289</strain>
    </source>
</reference>
<feature type="signal peptide" evidence="2">
    <location>
        <begin position="1"/>
        <end position="20"/>
    </location>
</feature>
<evidence type="ECO:0000313" key="5">
    <source>
        <dbReference type="Proteomes" id="UP001595907"/>
    </source>
</evidence>
<dbReference type="SUPFAM" id="SSF53474">
    <property type="entry name" value="alpha/beta-Hydrolases"/>
    <property type="match status" value="1"/>
</dbReference>
<dbReference type="InterPro" id="IPR049492">
    <property type="entry name" value="BD-FAE-like_dom"/>
</dbReference>
<accession>A0ABV8QP40</accession>
<dbReference type="PANTHER" id="PTHR48081:SF13">
    <property type="entry name" value="ALPHA_BETA HYDROLASE"/>
    <property type="match status" value="1"/>
</dbReference>
<protein>
    <submittedName>
        <fullName evidence="4">Alpha/beta hydrolase fold domain-containing protein</fullName>
    </submittedName>
</protein>
<dbReference type="Pfam" id="PF20434">
    <property type="entry name" value="BD-FAE"/>
    <property type="match status" value="1"/>
</dbReference>
<evidence type="ECO:0000256" key="1">
    <source>
        <dbReference type="ARBA" id="ARBA00022801"/>
    </source>
</evidence>
<evidence type="ECO:0000313" key="4">
    <source>
        <dbReference type="EMBL" id="MFC4262056.1"/>
    </source>
</evidence>
<feature type="chain" id="PRO_5046438361" evidence="2">
    <location>
        <begin position="21"/>
        <end position="301"/>
    </location>
</feature>
<evidence type="ECO:0000259" key="3">
    <source>
        <dbReference type="Pfam" id="PF20434"/>
    </source>
</evidence>
<dbReference type="GO" id="GO:0016787">
    <property type="term" value="F:hydrolase activity"/>
    <property type="evidence" value="ECO:0007669"/>
    <property type="project" value="UniProtKB-KW"/>
</dbReference>
<organism evidence="4 5">
    <name type="scientific">Ferruginibacter yonginensis</name>
    <dbReference type="NCBI Taxonomy" id="1310416"/>
    <lineage>
        <taxon>Bacteria</taxon>
        <taxon>Pseudomonadati</taxon>
        <taxon>Bacteroidota</taxon>
        <taxon>Chitinophagia</taxon>
        <taxon>Chitinophagales</taxon>
        <taxon>Chitinophagaceae</taxon>
        <taxon>Ferruginibacter</taxon>
    </lineage>
</organism>
<sequence>MKKGIYILIVFLLSAQVVLSQQELTSVKSVKVPVGYTQQLNVVYKKVNNWEGRVDIYYKSGVNVKPMPILINMHGGAWRHGNKESQTGFSTYFKLGFAVANVEYRLSAQATAPAAIEDVRCVMMYLINHADSLNIDVNRIVLSGSSAGAHLALMAGLMGNNNAQFDKDCTITNKPYRIAAVIAQSTPSTLFDPNINKVLKDGAIYEWLGSAKKDDVAFAKSLSPISYINKNNPPIFLTHGDADPRVPYQQTVELDAALTKAGVKHLFITIPGGGHGGYDEQQKQIIQAALIPFLKEHLSIQ</sequence>